<evidence type="ECO:0000313" key="2">
    <source>
        <dbReference type="EMBL" id="KIH52893.1"/>
    </source>
</evidence>
<gene>
    <name evidence="2" type="ORF">ANCDUO_16996</name>
</gene>
<sequence>MFEVSLGFLFRGFNAWNDITLRVDFTAMQLTTVEHSFLFLFALMTYCKFELFFAINIVQLFFLAFKLDDLERHGQSVAVTN</sequence>
<evidence type="ECO:0000313" key="3">
    <source>
        <dbReference type="Proteomes" id="UP000054047"/>
    </source>
</evidence>
<reference evidence="2 3" key="1">
    <citation type="submission" date="2013-12" db="EMBL/GenBank/DDBJ databases">
        <title>Draft genome of the parsitic nematode Ancylostoma duodenale.</title>
        <authorList>
            <person name="Mitreva M."/>
        </authorList>
    </citation>
    <scope>NUCLEOTIDE SEQUENCE [LARGE SCALE GENOMIC DNA]</scope>
    <source>
        <strain evidence="2 3">Zhejiang</strain>
    </source>
</reference>
<dbReference type="Proteomes" id="UP000054047">
    <property type="component" value="Unassembled WGS sequence"/>
</dbReference>
<dbReference type="OrthoDB" id="72976at2759"/>
<name>A0A0C2C9D7_9BILA</name>
<accession>A0A0C2C9D7</accession>
<feature type="transmembrane region" description="Helical" evidence="1">
    <location>
        <begin position="37"/>
        <end position="65"/>
    </location>
</feature>
<keyword evidence="3" id="KW-1185">Reference proteome</keyword>
<keyword evidence="1" id="KW-0472">Membrane</keyword>
<feature type="non-terminal residue" evidence="2">
    <location>
        <position position="81"/>
    </location>
</feature>
<keyword evidence="1" id="KW-0812">Transmembrane</keyword>
<protein>
    <submittedName>
        <fullName evidence="2">Uncharacterized protein</fullName>
    </submittedName>
</protein>
<keyword evidence="1" id="KW-1133">Transmembrane helix</keyword>
<evidence type="ECO:0000256" key="1">
    <source>
        <dbReference type="SAM" id="Phobius"/>
    </source>
</evidence>
<proteinExistence type="predicted"/>
<dbReference type="AlphaFoldDB" id="A0A0C2C9D7"/>
<organism evidence="2 3">
    <name type="scientific">Ancylostoma duodenale</name>
    <dbReference type="NCBI Taxonomy" id="51022"/>
    <lineage>
        <taxon>Eukaryota</taxon>
        <taxon>Metazoa</taxon>
        <taxon>Ecdysozoa</taxon>
        <taxon>Nematoda</taxon>
        <taxon>Chromadorea</taxon>
        <taxon>Rhabditida</taxon>
        <taxon>Rhabditina</taxon>
        <taxon>Rhabditomorpha</taxon>
        <taxon>Strongyloidea</taxon>
        <taxon>Ancylostomatidae</taxon>
        <taxon>Ancylostomatinae</taxon>
        <taxon>Ancylostoma</taxon>
    </lineage>
</organism>
<dbReference type="EMBL" id="KN742542">
    <property type="protein sequence ID" value="KIH52893.1"/>
    <property type="molecule type" value="Genomic_DNA"/>
</dbReference>